<evidence type="ECO:0000259" key="1">
    <source>
        <dbReference type="Pfam" id="PF00733"/>
    </source>
</evidence>
<dbReference type="AlphaFoldDB" id="A0A075H492"/>
<accession>A0A075H492</accession>
<dbReference type="PANTHER" id="PTHR43284:SF1">
    <property type="entry name" value="ASPARAGINE SYNTHETASE"/>
    <property type="match status" value="1"/>
</dbReference>
<dbReference type="CDD" id="cd01991">
    <property type="entry name" value="Asn_synthase_B_C"/>
    <property type="match status" value="1"/>
</dbReference>
<dbReference type="InterPro" id="IPR051786">
    <property type="entry name" value="ASN_synthetase/amidase"/>
</dbReference>
<keyword evidence="2" id="KW-0436">Ligase</keyword>
<dbReference type="InterPro" id="IPR014729">
    <property type="entry name" value="Rossmann-like_a/b/a_fold"/>
</dbReference>
<dbReference type="InterPro" id="IPR001962">
    <property type="entry name" value="Asn_synthase"/>
</dbReference>
<name>A0A075H492_9ARCH</name>
<dbReference type="EMBL" id="KF900908">
    <property type="protein sequence ID" value="AIF11066.1"/>
    <property type="molecule type" value="Genomic_DNA"/>
</dbReference>
<reference evidence="2" key="1">
    <citation type="journal article" date="2014" name="Genome Biol. Evol.">
        <title>Pangenome evidence for extensive interdomain horizontal transfer affecting lineage core and shell genes in uncultured planktonic thaumarchaeota and euryarchaeota.</title>
        <authorList>
            <person name="Deschamps P."/>
            <person name="Zivanovic Y."/>
            <person name="Moreira D."/>
            <person name="Rodriguez-Valera F."/>
            <person name="Lopez-Garcia P."/>
        </authorList>
    </citation>
    <scope>NUCLEOTIDE SEQUENCE</scope>
</reference>
<dbReference type="EC" id="6.3.5.4" evidence="2"/>
<feature type="domain" description="Asparagine synthetase" evidence="1">
    <location>
        <begin position="66"/>
        <end position="392"/>
    </location>
</feature>
<sequence length="406" mass="46658">METSNPTVNPSSVIDILTLRYDTYLQPNLPKKTWEDFVPIDKPPNITSIESSICDSIDSNLKSYDSKDVSIALSGGVDSALVLSLLRKTNPDLKINAVSIKFANSVDETPAAAKIAERFDAEHNVIQLENYLSELPKAISIIKLPFWDLHWYYVVKKSKTLSKTIISGDGGDELFAGYTFRYKKFLSLTSETSNPLEKVKAYLQCHERDRVADQENIFEQKCEFSWDSIYSRLLPFFDNRLSRLDQVYLADYNGKLLYNFNPINSRIVNHFEMNQLTPLLNDELITNAPHIPSNYKYDLEHGIGKLPLRAILDQNNSISLVSKEKLGFNVNTINLWKSHGHNLCKEFLDNSRLVKDSWINNDWIQKHIDNPDLDVKYVNKFLGILAFEIWYRLFITNEISSEDTLD</sequence>
<dbReference type="PANTHER" id="PTHR43284">
    <property type="entry name" value="ASPARAGINE SYNTHETASE (GLUTAMINE-HYDROLYZING)"/>
    <property type="match status" value="1"/>
</dbReference>
<dbReference type="SUPFAM" id="SSF52402">
    <property type="entry name" value="Adenine nucleotide alpha hydrolases-like"/>
    <property type="match status" value="1"/>
</dbReference>
<dbReference type="Pfam" id="PF00733">
    <property type="entry name" value="Asn_synthase"/>
    <property type="match status" value="1"/>
</dbReference>
<organism evidence="2">
    <name type="scientific">uncultured marine thaumarchaeote KM3_48_E01</name>
    <dbReference type="NCBI Taxonomy" id="1456170"/>
    <lineage>
        <taxon>Archaea</taxon>
        <taxon>Nitrososphaerota</taxon>
        <taxon>environmental samples</taxon>
    </lineage>
</organism>
<gene>
    <name evidence="2" type="primary">ASNS</name>
    <name evidence="2" type="synonym">asnB</name>
</gene>
<evidence type="ECO:0000313" key="2">
    <source>
        <dbReference type="EMBL" id="AIF11066.1"/>
    </source>
</evidence>
<dbReference type="GO" id="GO:0006529">
    <property type="term" value="P:asparagine biosynthetic process"/>
    <property type="evidence" value="ECO:0007669"/>
    <property type="project" value="InterPro"/>
</dbReference>
<proteinExistence type="predicted"/>
<dbReference type="GO" id="GO:0004066">
    <property type="term" value="F:asparagine synthase (glutamine-hydrolyzing) activity"/>
    <property type="evidence" value="ECO:0007669"/>
    <property type="project" value="UniProtKB-EC"/>
</dbReference>
<dbReference type="Gene3D" id="3.40.50.620">
    <property type="entry name" value="HUPs"/>
    <property type="match status" value="1"/>
</dbReference>
<protein>
    <submittedName>
        <fullName evidence="2">Asparagine synthase (Glutamine-hydrolyzing) (AsnB, ASNS)</fullName>
        <ecNumber evidence="2">6.3.5.4</ecNumber>
    </submittedName>
</protein>